<dbReference type="AlphaFoldDB" id="A0AAN7JCS8"/>
<comment type="caution">
    <text evidence="2">The sequence shown here is derived from an EMBL/GenBank/DDBJ whole genome shotgun (WGS) entry which is preliminary data.</text>
</comment>
<dbReference type="EMBL" id="JAXUIC010000001">
    <property type="protein sequence ID" value="KAK4606070.1"/>
    <property type="molecule type" value="Genomic_DNA"/>
</dbReference>
<accession>A0AAN7JCS8</accession>
<evidence type="ECO:0008006" key="4">
    <source>
        <dbReference type="Google" id="ProtNLM"/>
    </source>
</evidence>
<dbReference type="Proteomes" id="UP001324115">
    <property type="component" value="Unassembled WGS sequence"/>
</dbReference>
<evidence type="ECO:0000256" key="1">
    <source>
        <dbReference type="SAM" id="MobiDB-lite"/>
    </source>
</evidence>
<feature type="compositionally biased region" description="Low complexity" evidence="1">
    <location>
        <begin position="134"/>
        <end position="145"/>
    </location>
</feature>
<sequence>MAKNTTSNSKAKKMIEAGNRKKKCASFSPEGWNNLVSKFYNIIGKNYNKDQLKNSVEKLKGHDIDLGWDAVKGTIDASDDWWDMKLKEVPKTSKFQEKGLKNLQQLDRVFRDVAVIGVIAWTSSSNTLPPTMPQEGQTSESVSSSQEKKKKIGGAAKLDDHLSQLINLCENRSLAISQELPSSISNVMEIVRTLPRVKEYPNFFIQSSYVLMKRSRREMFLMFKELESQLQWLQGMLLKQNK</sequence>
<gene>
    <name evidence="2" type="ORF">RGQ29_000372</name>
</gene>
<feature type="region of interest" description="Disordered" evidence="1">
    <location>
        <begin position="127"/>
        <end position="150"/>
    </location>
</feature>
<proteinExistence type="predicted"/>
<keyword evidence="3" id="KW-1185">Reference proteome</keyword>
<evidence type="ECO:0000313" key="3">
    <source>
        <dbReference type="Proteomes" id="UP001324115"/>
    </source>
</evidence>
<organism evidence="2 3">
    <name type="scientific">Quercus rubra</name>
    <name type="common">Northern red oak</name>
    <name type="synonym">Quercus borealis</name>
    <dbReference type="NCBI Taxonomy" id="3512"/>
    <lineage>
        <taxon>Eukaryota</taxon>
        <taxon>Viridiplantae</taxon>
        <taxon>Streptophyta</taxon>
        <taxon>Embryophyta</taxon>
        <taxon>Tracheophyta</taxon>
        <taxon>Spermatophyta</taxon>
        <taxon>Magnoliopsida</taxon>
        <taxon>eudicotyledons</taxon>
        <taxon>Gunneridae</taxon>
        <taxon>Pentapetalae</taxon>
        <taxon>rosids</taxon>
        <taxon>fabids</taxon>
        <taxon>Fagales</taxon>
        <taxon>Fagaceae</taxon>
        <taxon>Quercus</taxon>
    </lineage>
</organism>
<protein>
    <recommendedName>
        <fullName evidence="4">Myb/SANT-like domain-containing protein</fullName>
    </recommendedName>
</protein>
<name>A0AAN7JCS8_QUERU</name>
<evidence type="ECO:0000313" key="2">
    <source>
        <dbReference type="EMBL" id="KAK4606070.1"/>
    </source>
</evidence>
<dbReference type="PANTHER" id="PTHR47851:SF1">
    <property type="entry name" value="OS06G0588700 PROTEIN"/>
    <property type="match status" value="1"/>
</dbReference>
<reference evidence="2 3" key="1">
    <citation type="journal article" date="2023" name="G3 (Bethesda)">
        <title>A haplotype-resolved chromosome-scale genome for Quercus rubra L. provides insights into the genetics of adaptive traits for red oak species.</title>
        <authorList>
            <person name="Kapoor B."/>
            <person name="Jenkins J."/>
            <person name="Schmutz J."/>
            <person name="Zhebentyayeva T."/>
            <person name="Kuelheim C."/>
            <person name="Coggeshall M."/>
            <person name="Heim C."/>
            <person name="Lasky J.R."/>
            <person name="Leites L."/>
            <person name="Islam-Faridi N."/>
            <person name="Romero-Severson J."/>
            <person name="DeLeo V.L."/>
            <person name="Lucas S.M."/>
            <person name="Lazic D."/>
            <person name="Gailing O."/>
            <person name="Carlson J."/>
            <person name="Staton M."/>
        </authorList>
    </citation>
    <scope>NUCLEOTIDE SEQUENCE [LARGE SCALE GENOMIC DNA]</scope>
    <source>
        <strain evidence="2">Pseudo-F2</strain>
    </source>
</reference>
<dbReference type="PANTHER" id="PTHR47851">
    <property type="entry name" value="OS06G0588700 PROTEIN-RELATED"/>
    <property type="match status" value="1"/>
</dbReference>